<dbReference type="InterPro" id="IPR007321">
    <property type="entry name" value="Transposase_28"/>
</dbReference>
<reference evidence="4" key="3">
    <citation type="submission" date="2006-01" db="EMBL/GenBank/DDBJ databases">
        <authorList>
            <person name="Buell R."/>
        </authorList>
    </citation>
    <scope>NUCLEOTIDE SEQUENCE</scope>
</reference>
<accession>Q2QUK9</accession>
<proteinExistence type="predicted"/>
<evidence type="ECO:0000313" key="4">
    <source>
        <dbReference type="EMBL" id="ABA97327.2"/>
    </source>
</evidence>
<evidence type="ECO:0000256" key="2">
    <source>
        <dbReference type="SAM" id="MobiDB-lite"/>
    </source>
</evidence>
<reference evidence="4" key="2">
    <citation type="submission" date="2005-04" db="EMBL/GenBank/DDBJ databases">
        <authorList>
            <person name="Buell C.R."/>
            <person name="Wing R.A."/>
            <person name="McCombie W.A."/>
            <person name="Ouyang S."/>
        </authorList>
    </citation>
    <scope>NUCLEOTIDE SEQUENCE</scope>
</reference>
<feature type="domain" description="Transposase (putative) gypsy type" evidence="3">
    <location>
        <begin position="47"/>
        <end position="112"/>
    </location>
</feature>
<evidence type="ECO:0000259" key="3">
    <source>
        <dbReference type="Pfam" id="PF04195"/>
    </source>
</evidence>
<sequence>MDLGKSTSTSTSLKKLQEDGAIPGRGAMEREPGGTEPEPVLGRIVAIEDYILCGFLPPPSEFLLLVLNFYGLSLLHLNPNSIAFLSIFSHLCEAYIGVEPFLDLFRFYYELRWMESTRVSGCVGFRLRDGLKSRYIPFQCPSCHSKWRARLFYLQIEDSDPIFVIPEEQPDKIPSWTAKPALTPAFQSFIDAIDDLRARGLSGYEVATDFISRRIQPLQVRAHPAFDYSGPEDATWVSPRGLSDATVERRVGQLMISGPTTASDVPMPLCDKEATKREAAINMSVLGNLAIIASRAVASLKESIARETPDVAVAAAATTSGGRVPKTGRTFTSVLGSRRRASSPPVVDASSPPPRRRKLVTLGEKSAQARVAQARAAQDKSEGASGASPAATSTDVVVAPRSREVTPSGLSSALGPARGPSANVLTWGELQAEMQRILEAGTCGVSREIEEAKTAAASSANERADKLERDLGEVHEDLQKMRELVAGNERQRRGLEDRMSELENNLSEIRGSLRVTYTSLHQLAGECGVTTTIPANPDEFSLTSSLAELATAMEAIPSKHAASIVEEASNGIYTGAYHVLACVRLAHPERDLRQILDRGAANDARKGVMEEGCRCRGCPAAWAAQVTGGRPGDYPPNACVAGRYGTKLTRGNGRGDDLLRELRVPRGDPEESAAGYISWLNGACTQLEGIGKRIDEALKQECRRLSRYAGGHVLACIRDHRPQLHLEFLREGFAHSRRTSAEIDHLAKSMAPLAEEVFQSMDWCWPSW</sequence>
<evidence type="ECO:0000256" key="1">
    <source>
        <dbReference type="SAM" id="Coils"/>
    </source>
</evidence>
<dbReference type="PANTHER" id="PTHR33026:SF7">
    <property type="entry name" value="OS03G0100275 PROTEIN"/>
    <property type="match status" value="1"/>
</dbReference>
<feature type="region of interest" description="Disordered" evidence="2">
    <location>
        <begin position="318"/>
        <end position="414"/>
    </location>
</feature>
<organism evidence="4">
    <name type="scientific">Oryza sativa subsp. japonica</name>
    <name type="common">Rice</name>
    <dbReference type="NCBI Taxonomy" id="39947"/>
    <lineage>
        <taxon>Eukaryota</taxon>
        <taxon>Viridiplantae</taxon>
        <taxon>Streptophyta</taxon>
        <taxon>Embryophyta</taxon>
        <taxon>Tracheophyta</taxon>
        <taxon>Spermatophyta</taxon>
        <taxon>Magnoliopsida</taxon>
        <taxon>Liliopsida</taxon>
        <taxon>Poales</taxon>
        <taxon>Poaceae</taxon>
        <taxon>BOP clade</taxon>
        <taxon>Oryzoideae</taxon>
        <taxon>Oryzeae</taxon>
        <taxon>Oryzinae</taxon>
        <taxon>Oryza</taxon>
        <taxon>Oryza sativa</taxon>
    </lineage>
</organism>
<dbReference type="AlphaFoldDB" id="Q2QUK9"/>
<dbReference type="Pfam" id="PF04195">
    <property type="entry name" value="Transposase_28"/>
    <property type="match status" value="1"/>
</dbReference>
<keyword evidence="1" id="KW-0175">Coiled coil</keyword>
<reference evidence="4" key="1">
    <citation type="journal article" date="2005" name="BMC Biol.">
        <title>The sequence of rice chromosomes 11 and 12, rich in disease resistance genes and recent gene duplications.</title>
        <authorList>
            <consortium name="The rice chromosomes 11 and 12 sequencing consortia"/>
        </authorList>
    </citation>
    <scope>NUCLEOTIDE SEQUENCE [LARGE SCALE GENOMIC DNA]</scope>
</reference>
<feature type="coiled-coil region" evidence="1">
    <location>
        <begin position="457"/>
        <end position="512"/>
    </location>
</feature>
<feature type="compositionally biased region" description="Low complexity" evidence="2">
    <location>
        <begin position="383"/>
        <end position="394"/>
    </location>
</feature>
<gene>
    <name evidence="4" type="ordered locus">LOC_Os12g15910</name>
</gene>
<dbReference type="PANTHER" id="PTHR33026">
    <property type="entry name" value="OS06G0360600 PROTEIN"/>
    <property type="match status" value="1"/>
</dbReference>
<name>Q2QUK9_ORYSJ</name>
<protein>
    <submittedName>
        <fullName evidence="4">Retrotransposon protein, putative, unclassified</fullName>
    </submittedName>
</protein>
<dbReference type="EMBL" id="DP000011">
    <property type="protein sequence ID" value="ABA97327.2"/>
    <property type="molecule type" value="Genomic_DNA"/>
</dbReference>